<dbReference type="InterPro" id="IPR037171">
    <property type="entry name" value="NagB/RpiA_transferase-like"/>
</dbReference>
<dbReference type="InterPro" id="IPR004165">
    <property type="entry name" value="CoA_trans_fam_I"/>
</dbReference>
<evidence type="ECO:0000313" key="3">
    <source>
        <dbReference type="Proteomes" id="UP001596504"/>
    </source>
</evidence>
<sequence length="266" mass="28717">MNVSSNTRTTGETTATEATRAEVCIAACGDAWRGSGEVLAHAVGIVPTIGARLARLTHSPDLVLNDGECFFMAEPPPLGRTAADGGVVESWVPFRLIFDVLSSGKRHSMMGASQIDRYGNQNISSIGDWRAPTRQLIGVRGAPGNTANHRTDYWVAEHSTRIFTESVDVVCGVGNDRARRHPTRSLRFHDLGVVVTNLAVLGYDAEGHLEVRSLHPGVSAAEVREATGFEIDTSRAGITRLPDARELELIRTVLDPAGVRDREVRG</sequence>
<dbReference type="Pfam" id="PF01144">
    <property type="entry name" value="CoA_trans"/>
    <property type="match status" value="1"/>
</dbReference>
<reference evidence="3" key="1">
    <citation type="journal article" date="2019" name="Int. J. Syst. Evol. Microbiol.">
        <title>The Global Catalogue of Microorganisms (GCM) 10K type strain sequencing project: providing services to taxonomists for standard genome sequencing and annotation.</title>
        <authorList>
            <consortium name="The Broad Institute Genomics Platform"/>
            <consortium name="The Broad Institute Genome Sequencing Center for Infectious Disease"/>
            <person name="Wu L."/>
            <person name="Ma J."/>
        </authorList>
    </citation>
    <scope>NUCLEOTIDE SEQUENCE [LARGE SCALE GENOMIC DNA]</scope>
    <source>
        <strain evidence="3">WLHS5</strain>
    </source>
</reference>
<dbReference type="SMART" id="SM00882">
    <property type="entry name" value="CoA_trans"/>
    <property type="match status" value="1"/>
</dbReference>
<dbReference type="PANTHER" id="PTHR43293">
    <property type="entry name" value="ACETATE COA-TRANSFERASE YDIF"/>
    <property type="match status" value="1"/>
</dbReference>
<protein>
    <submittedName>
        <fullName evidence="2">CoA-transferase subunit beta</fullName>
    </submittedName>
</protein>
<accession>A0ABW2LBE9</accession>
<dbReference type="Proteomes" id="UP001596504">
    <property type="component" value="Unassembled WGS sequence"/>
</dbReference>
<gene>
    <name evidence="2" type="ORF">ACFQRI_00120</name>
</gene>
<comment type="caution">
    <text evidence="2">The sequence shown here is derived from an EMBL/GenBank/DDBJ whole genome shotgun (WGS) entry which is preliminary data.</text>
</comment>
<evidence type="ECO:0000313" key="2">
    <source>
        <dbReference type="EMBL" id="MFC7339796.1"/>
    </source>
</evidence>
<name>A0ABW2LBE9_9PSEU</name>
<organism evidence="2 3">
    <name type="scientific">Saccharopolyspora griseoalba</name>
    <dbReference type="NCBI Taxonomy" id="1431848"/>
    <lineage>
        <taxon>Bacteria</taxon>
        <taxon>Bacillati</taxon>
        <taxon>Actinomycetota</taxon>
        <taxon>Actinomycetes</taxon>
        <taxon>Pseudonocardiales</taxon>
        <taxon>Pseudonocardiaceae</taxon>
        <taxon>Saccharopolyspora</taxon>
    </lineage>
</organism>
<dbReference type="Gene3D" id="3.40.1080.10">
    <property type="entry name" value="Glutaconate Coenzyme A-transferase"/>
    <property type="match status" value="1"/>
</dbReference>
<proteinExistence type="inferred from homology"/>
<comment type="similarity">
    <text evidence="1">Belongs to the 3-oxoacid CoA-transferase subunit B family.</text>
</comment>
<evidence type="ECO:0000256" key="1">
    <source>
        <dbReference type="ARBA" id="ARBA00007047"/>
    </source>
</evidence>
<dbReference type="SUPFAM" id="SSF100950">
    <property type="entry name" value="NagB/RpiA/CoA transferase-like"/>
    <property type="match status" value="1"/>
</dbReference>
<dbReference type="RefSeq" id="WP_380662652.1">
    <property type="nucleotide sequence ID" value="NZ_JBHTCJ010000001.1"/>
</dbReference>
<keyword evidence="3" id="KW-1185">Reference proteome</keyword>
<dbReference type="PANTHER" id="PTHR43293:SF3">
    <property type="entry name" value="CHOLESTEROL RING-CLEAVING HYDROLASE IPDB SUBUNIT"/>
    <property type="match status" value="1"/>
</dbReference>
<dbReference type="EMBL" id="JBHTCJ010000001">
    <property type="protein sequence ID" value="MFC7339796.1"/>
    <property type="molecule type" value="Genomic_DNA"/>
</dbReference>